<sequence>MFGNLTVTVIDCDDVDEMTRFYRDRLNLKVLDQGENHTVFDTGNGGELVVESHGVRHPVSMAFTDVDISKAHSALADLAPTEPVPHKDGQRFSAQDPEGNRIIFVDA</sequence>
<gene>
    <name evidence="3" type="ORF">SAMN04487820_104334</name>
</gene>
<protein>
    <recommendedName>
        <fullName evidence="2">Glyoxalase/fosfomycin resistance/dioxygenase domain-containing protein</fullName>
    </recommendedName>
</protein>
<proteinExistence type="predicted"/>
<dbReference type="Proteomes" id="UP000199213">
    <property type="component" value="Unassembled WGS sequence"/>
</dbReference>
<evidence type="ECO:0000259" key="2">
    <source>
        <dbReference type="Pfam" id="PF00903"/>
    </source>
</evidence>
<dbReference type="InterPro" id="IPR029068">
    <property type="entry name" value="Glyas_Bleomycin-R_OHBP_Dase"/>
</dbReference>
<dbReference type="RefSeq" id="WP_092627495.1">
    <property type="nucleotide sequence ID" value="NZ_FNFM01000004.1"/>
</dbReference>
<dbReference type="Gene3D" id="3.10.180.10">
    <property type="entry name" value="2,3-Dihydroxybiphenyl 1,2-Dioxygenase, domain 1"/>
    <property type="match status" value="1"/>
</dbReference>
<accession>A0A1G8ZAJ7</accession>
<evidence type="ECO:0000313" key="4">
    <source>
        <dbReference type="Proteomes" id="UP000199213"/>
    </source>
</evidence>
<dbReference type="SUPFAM" id="SSF54593">
    <property type="entry name" value="Glyoxalase/Bleomycin resistance protein/Dihydroxybiphenyl dioxygenase"/>
    <property type="match status" value="1"/>
</dbReference>
<feature type="region of interest" description="Disordered" evidence="1">
    <location>
        <begin position="80"/>
        <end position="99"/>
    </location>
</feature>
<dbReference type="CDD" id="cd06587">
    <property type="entry name" value="VOC"/>
    <property type="match status" value="1"/>
</dbReference>
<evidence type="ECO:0000256" key="1">
    <source>
        <dbReference type="SAM" id="MobiDB-lite"/>
    </source>
</evidence>
<evidence type="ECO:0000313" key="3">
    <source>
        <dbReference type="EMBL" id="SDK12037.1"/>
    </source>
</evidence>
<dbReference type="OrthoDB" id="9792626at2"/>
<feature type="domain" description="Glyoxalase/fosfomycin resistance/dioxygenase" evidence="2">
    <location>
        <begin position="9"/>
        <end position="103"/>
    </location>
</feature>
<name>A0A1G8ZAJ7_ACTMZ</name>
<reference evidence="4" key="1">
    <citation type="submission" date="2016-10" db="EMBL/GenBank/DDBJ databases">
        <authorList>
            <person name="Varghese N."/>
            <person name="Submissions S."/>
        </authorList>
    </citation>
    <scope>NUCLEOTIDE SEQUENCE [LARGE SCALE GENOMIC DNA]</scope>
    <source>
        <strain evidence="4">DSM 45460</strain>
    </source>
</reference>
<organism evidence="3 4">
    <name type="scientific">Actinopolyspora mzabensis</name>
    <dbReference type="NCBI Taxonomy" id="995066"/>
    <lineage>
        <taxon>Bacteria</taxon>
        <taxon>Bacillati</taxon>
        <taxon>Actinomycetota</taxon>
        <taxon>Actinomycetes</taxon>
        <taxon>Actinopolysporales</taxon>
        <taxon>Actinopolysporaceae</taxon>
        <taxon>Actinopolyspora</taxon>
    </lineage>
</organism>
<dbReference type="EMBL" id="FNFM01000004">
    <property type="protein sequence ID" value="SDK12037.1"/>
    <property type="molecule type" value="Genomic_DNA"/>
</dbReference>
<dbReference type="Pfam" id="PF00903">
    <property type="entry name" value="Glyoxalase"/>
    <property type="match status" value="1"/>
</dbReference>
<keyword evidence="4" id="KW-1185">Reference proteome</keyword>
<dbReference type="AlphaFoldDB" id="A0A1G8ZAJ7"/>
<dbReference type="InterPro" id="IPR004360">
    <property type="entry name" value="Glyas_Fos-R_dOase_dom"/>
</dbReference>